<keyword evidence="1" id="KW-0472">Membrane</keyword>
<protein>
    <submittedName>
        <fullName evidence="2">Uncharacterized protein</fullName>
    </submittedName>
</protein>
<gene>
    <name evidence="2" type="ORF">MM171A01843_0001</name>
</gene>
<dbReference type="EMBL" id="MT143577">
    <property type="protein sequence ID" value="QJA98394.1"/>
    <property type="molecule type" value="Genomic_DNA"/>
</dbReference>
<evidence type="ECO:0000256" key="1">
    <source>
        <dbReference type="SAM" id="Phobius"/>
    </source>
</evidence>
<proteinExistence type="predicted"/>
<organism evidence="2">
    <name type="scientific">viral metagenome</name>
    <dbReference type="NCBI Taxonomy" id="1070528"/>
    <lineage>
        <taxon>unclassified sequences</taxon>
        <taxon>metagenomes</taxon>
        <taxon>organismal metagenomes</taxon>
    </lineage>
</organism>
<evidence type="ECO:0000313" key="2">
    <source>
        <dbReference type="EMBL" id="QJA98394.1"/>
    </source>
</evidence>
<sequence length="171" mass="17966">MAEIVARFADGRLLVQEDRAVAQNYLSGGVRVRIGHVKTIEKVLSIDNWISGYYGDKVITDLRDVKISGDTLLVLMRRADFGVVGMAATGVGYISGVLLSGSPLYPMISGAQLILSGTVTTTVTMSGPIGSGAAALSVLSGITSGLYRYQELTSGRPVSGKLQILANIIGF</sequence>
<keyword evidence="1" id="KW-0812">Transmembrane</keyword>
<name>A0A6M3LXN7_9ZZZZ</name>
<dbReference type="AlphaFoldDB" id="A0A6M3LXN7"/>
<feature type="transmembrane region" description="Helical" evidence="1">
    <location>
        <begin position="81"/>
        <end position="105"/>
    </location>
</feature>
<accession>A0A6M3LXN7</accession>
<reference evidence="2" key="1">
    <citation type="submission" date="2020-03" db="EMBL/GenBank/DDBJ databases">
        <title>The deep terrestrial virosphere.</title>
        <authorList>
            <person name="Holmfeldt K."/>
            <person name="Nilsson E."/>
            <person name="Simone D."/>
            <person name="Lopez-Fernandez M."/>
            <person name="Wu X."/>
            <person name="de Brujin I."/>
            <person name="Lundin D."/>
            <person name="Andersson A."/>
            <person name="Bertilsson S."/>
            <person name="Dopson M."/>
        </authorList>
    </citation>
    <scope>NUCLEOTIDE SEQUENCE</scope>
    <source>
        <strain evidence="2">MM171A01843</strain>
    </source>
</reference>
<keyword evidence="1" id="KW-1133">Transmembrane helix</keyword>
<feature type="transmembrane region" description="Helical" evidence="1">
    <location>
        <begin position="125"/>
        <end position="147"/>
    </location>
</feature>